<evidence type="ECO:0000256" key="1">
    <source>
        <dbReference type="SAM" id="MobiDB-lite"/>
    </source>
</evidence>
<dbReference type="AlphaFoldDB" id="A0AAE1UMN2"/>
<gene>
    <name evidence="2" type="ORF">Pmani_003276</name>
</gene>
<organism evidence="2 3">
    <name type="scientific">Petrolisthes manimaculis</name>
    <dbReference type="NCBI Taxonomy" id="1843537"/>
    <lineage>
        <taxon>Eukaryota</taxon>
        <taxon>Metazoa</taxon>
        <taxon>Ecdysozoa</taxon>
        <taxon>Arthropoda</taxon>
        <taxon>Crustacea</taxon>
        <taxon>Multicrustacea</taxon>
        <taxon>Malacostraca</taxon>
        <taxon>Eumalacostraca</taxon>
        <taxon>Eucarida</taxon>
        <taxon>Decapoda</taxon>
        <taxon>Pleocyemata</taxon>
        <taxon>Anomura</taxon>
        <taxon>Galatheoidea</taxon>
        <taxon>Porcellanidae</taxon>
        <taxon>Petrolisthes</taxon>
    </lineage>
</organism>
<accession>A0AAE1UMN2</accession>
<evidence type="ECO:0000313" key="2">
    <source>
        <dbReference type="EMBL" id="KAK4326181.1"/>
    </source>
</evidence>
<feature type="region of interest" description="Disordered" evidence="1">
    <location>
        <begin position="62"/>
        <end position="150"/>
    </location>
</feature>
<sequence length="150" mass="17187">MEEERRIICSSSWSFSRILVAAGLWQHCIIGAACEDVSVSTPYTTPLIFYSLAPIIEAVLRPPGDASTDTEKSWRGKVRNRERKEVCKKRNGMRRKKQKEIECKAGDGKERRYVKSKRSRREKRGGKEGSEEVWKGGRRADEINKGEGRE</sequence>
<proteinExistence type="predicted"/>
<feature type="compositionally biased region" description="Basic residues" evidence="1">
    <location>
        <begin position="114"/>
        <end position="124"/>
    </location>
</feature>
<feature type="compositionally biased region" description="Basic and acidic residues" evidence="1">
    <location>
        <begin position="125"/>
        <end position="150"/>
    </location>
</feature>
<dbReference type="EMBL" id="JAWZYT010000236">
    <property type="protein sequence ID" value="KAK4326181.1"/>
    <property type="molecule type" value="Genomic_DNA"/>
</dbReference>
<evidence type="ECO:0000313" key="3">
    <source>
        <dbReference type="Proteomes" id="UP001292094"/>
    </source>
</evidence>
<reference evidence="2" key="1">
    <citation type="submission" date="2023-11" db="EMBL/GenBank/DDBJ databases">
        <title>Genome assemblies of two species of porcelain crab, Petrolisthes cinctipes and Petrolisthes manimaculis (Anomura: Porcellanidae).</title>
        <authorList>
            <person name="Angst P."/>
        </authorList>
    </citation>
    <scope>NUCLEOTIDE SEQUENCE</scope>
    <source>
        <strain evidence="2">PB745_02</strain>
        <tissue evidence="2">Gill</tissue>
    </source>
</reference>
<protein>
    <submittedName>
        <fullName evidence="2">Uncharacterized protein</fullName>
    </submittedName>
</protein>
<dbReference type="Proteomes" id="UP001292094">
    <property type="component" value="Unassembled WGS sequence"/>
</dbReference>
<feature type="compositionally biased region" description="Basic and acidic residues" evidence="1">
    <location>
        <begin position="99"/>
        <end position="113"/>
    </location>
</feature>
<name>A0AAE1UMN2_9EUCA</name>
<keyword evidence="3" id="KW-1185">Reference proteome</keyword>
<comment type="caution">
    <text evidence="2">The sequence shown here is derived from an EMBL/GenBank/DDBJ whole genome shotgun (WGS) entry which is preliminary data.</text>
</comment>
<dbReference type="PROSITE" id="PS51257">
    <property type="entry name" value="PROKAR_LIPOPROTEIN"/>
    <property type="match status" value="1"/>
</dbReference>
<feature type="compositionally biased region" description="Basic residues" evidence="1">
    <location>
        <begin position="75"/>
        <end position="98"/>
    </location>
</feature>